<organism evidence="1 2">
    <name type="scientific">Salinisphaera hydrothermalis (strain C41B8)</name>
    <dbReference type="NCBI Taxonomy" id="1304275"/>
    <lineage>
        <taxon>Bacteria</taxon>
        <taxon>Pseudomonadati</taxon>
        <taxon>Pseudomonadota</taxon>
        <taxon>Gammaproteobacteria</taxon>
        <taxon>Salinisphaerales</taxon>
        <taxon>Salinisphaeraceae</taxon>
        <taxon>Salinisphaera</taxon>
    </lineage>
</organism>
<dbReference type="RefSeq" id="WP_037341165.1">
    <property type="nucleotide sequence ID" value="NZ_APNK01000044.1"/>
</dbReference>
<evidence type="ECO:0000313" key="2">
    <source>
        <dbReference type="Proteomes" id="UP000028302"/>
    </source>
</evidence>
<dbReference type="Proteomes" id="UP000028302">
    <property type="component" value="Unassembled WGS sequence"/>
</dbReference>
<name>A0A084IGY9_SALHC</name>
<keyword evidence="2" id="KW-1185">Reference proteome</keyword>
<protein>
    <submittedName>
        <fullName evidence="1">Heat shock protein DnaJ domain-containing protein</fullName>
    </submittedName>
</protein>
<comment type="caution">
    <text evidence="1">The sequence shown here is derived from an EMBL/GenBank/DDBJ whole genome shotgun (WGS) entry which is preliminary data.</text>
</comment>
<sequence>MSNRRVASNRSAHPAYDELRDATRELRRRLAHALSIEYDWRYHDGPEWAARYWRAFGDLAVDLAESAAAPRYRQVIARSEWPSLSRAEADDVRTIFRGLVAVAHPAVDPAAGQDERASLWPKILRAYRGGDRSALVAAWSETRALARGPGLPDDVVALRAEHDRLLEAAAAADRRLAEMSQTFPFNMRDKLDDAGWIRRQRLALAQVQAFTQAPAGEAACKQVS</sequence>
<proteinExistence type="predicted"/>
<keyword evidence="1" id="KW-0346">Stress response</keyword>
<evidence type="ECO:0000313" key="1">
    <source>
        <dbReference type="EMBL" id="KEZ75973.1"/>
    </source>
</evidence>
<accession>A0A084IGY9</accession>
<reference evidence="1 2" key="1">
    <citation type="submission" date="2013-03" db="EMBL/GenBank/DDBJ databases">
        <title>Salinisphaera hydrothermalis C41B8 Genome Sequencing.</title>
        <authorList>
            <person name="Li C."/>
            <person name="Lai Q."/>
            <person name="Shao Z."/>
        </authorList>
    </citation>
    <scope>NUCLEOTIDE SEQUENCE [LARGE SCALE GENOMIC DNA]</scope>
    <source>
        <strain evidence="1 2">C41B8</strain>
    </source>
</reference>
<dbReference type="STRING" id="1304275.C41B8_17386"/>
<dbReference type="AlphaFoldDB" id="A0A084IGY9"/>
<dbReference type="EMBL" id="APNK01000044">
    <property type="protein sequence ID" value="KEZ75973.1"/>
    <property type="molecule type" value="Genomic_DNA"/>
</dbReference>
<dbReference type="OrthoDB" id="7062236at2"/>
<gene>
    <name evidence="1" type="ORF">C41B8_17386</name>
</gene>